<comment type="caution">
    <text evidence="1">The sequence shown here is derived from an EMBL/GenBank/DDBJ whole genome shotgun (WGS) entry which is preliminary data.</text>
</comment>
<accession>A0ACC2UKA7</accession>
<keyword evidence="2" id="KW-1185">Reference proteome</keyword>
<evidence type="ECO:0000313" key="1">
    <source>
        <dbReference type="EMBL" id="KAJ9087275.1"/>
    </source>
</evidence>
<organism evidence="1 2">
    <name type="scientific">Entomophthora muscae</name>
    <dbReference type="NCBI Taxonomy" id="34485"/>
    <lineage>
        <taxon>Eukaryota</taxon>
        <taxon>Fungi</taxon>
        <taxon>Fungi incertae sedis</taxon>
        <taxon>Zoopagomycota</taxon>
        <taxon>Entomophthoromycotina</taxon>
        <taxon>Entomophthoromycetes</taxon>
        <taxon>Entomophthorales</taxon>
        <taxon>Entomophthoraceae</taxon>
        <taxon>Entomophthora</taxon>
    </lineage>
</organism>
<dbReference type="EMBL" id="QTSX02000294">
    <property type="protein sequence ID" value="KAJ9087275.1"/>
    <property type="molecule type" value="Genomic_DNA"/>
</dbReference>
<sequence>MKSTVICTFLALAAQTVYSTPLNRRTLGLLEKKIALDKQLIDTVLSFNPYQSRNTNTNTNINTNINNNVNINNINTSNNFESSETTNIGSSSAGSNACQGCAGNIDALVDSGDYSECQRHACSANTGSVSAKRATGKVSATGTAVNGGKSTSSAKRTTGKVNTTSPARNGGKSRSPSTAGSVAKAGSTKQFSYDH</sequence>
<name>A0ACC2UKA7_9FUNG</name>
<evidence type="ECO:0000313" key="2">
    <source>
        <dbReference type="Proteomes" id="UP001165960"/>
    </source>
</evidence>
<proteinExistence type="predicted"/>
<protein>
    <submittedName>
        <fullName evidence="1">Uncharacterized protein</fullName>
    </submittedName>
</protein>
<reference evidence="1" key="1">
    <citation type="submission" date="2022-04" db="EMBL/GenBank/DDBJ databases">
        <title>Genome of the entomopathogenic fungus Entomophthora muscae.</title>
        <authorList>
            <person name="Elya C."/>
            <person name="Lovett B.R."/>
            <person name="Lee E."/>
            <person name="Macias A.M."/>
            <person name="Hajek A.E."/>
            <person name="De Bivort B.L."/>
            <person name="Kasson M.T."/>
            <person name="De Fine Licht H.H."/>
            <person name="Stajich J.E."/>
        </authorList>
    </citation>
    <scope>NUCLEOTIDE SEQUENCE</scope>
    <source>
        <strain evidence="1">Berkeley</strain>
    </source>
</reference>
<dbReference type="Proteomes" id="UP001165960">
    <property type="component" value="Unassembled WGS sequence"/>
</dbReference>
<gene>
    <name evidence="1" type="ORF">DSO57_1034751</name>
</gene>